<dbReference type="OrthoDB" id="10447971at2759"/>
<dbReference type="EMBL" id="BNCQ01000028">
    <property type="protein sequence ID" value="GIM08794.1"/>
    <property type="molecule type" value="Genomic_DNA"/>
</dbReference>
<accession>A0A8J4FLE1</accession>
<proteinExistence type="predicted"/>
<evidence type="ECO:0000256" key="1">
    <source>
        <dbReference type="SAM" id="MobiDB-lite"/>
    </source>
</evidence>
<evidence type="ECO:0000313" key="3">
    <source>
        <dbReference type="EMBL" id="GIM08794.1"/>
    </source>
</evidence>
<protein>
    <submittedName>
        <fullName evidence="2">Uncharacterized protein</fullName>
    </submittedName>
</protein>
<organism evidence="2 4">
    <name type="scientific">Volvox reticuliferus</name>
    <dbReference type="NCBI Taxonomy" id="1737510"/>
    <lineage>
        <taxon>Eukaryota</taxon>
        <taxon>Viridiplantae</taxon>
        <taxon>Chlorophyta</taxon>
        <taxon>core chlorophytes</taxon>
        <taxon>Chlorophyceae</taxon>
        <taxon>CS clade</taxon>
        <taxon>Chlamydomonadales</taxon>
        <taxon>Volvocaceae</taxon>
        <taxon>Volvox</taxon>
    </lineage>
</organism>
<dbReference type="EMBL" id="BNCP01000020">
    <property type="protein sequence ID" value="GIL81135.1"/>
    <property type="molecule type" value="Genomic_DNA"/>
</dbReference>
<evidence type="ECO:0000313" key="4">
    <source>
        <dbReference type="Proteomes" id="UP000747110"/>
    </source>
</evidence>
<keyword evidence="4" id="KW-1185">Reference proteome</keyword>
<dbReference type="Proteomes" id="UP000747110">
    <property type="component" value="Unassembled WGS sequence"/>
</dbReference>
<comment type="caution">
    <text evidence="2">The sequence shown here is derived from an EMBL/GenBank/DDBJ whole genome shotgun (WGS) entry which is preliminary data.</text>
</comment>
<dbReference type="AlphaFoldDB" id="A0A8J4FLE1"/>
<name>A0A8J4FLE1_9CHLO</name>
<dbReference type="Proteomes" id="UP000722791">
    <property type="component" value="Unassembled WGS sequence"/>
</dbReference>
<feature type="region of interest" description="Disordered" evidence="1">
    <location>
        <begin position="591"/>
        <end position="627"/>
    </location>
</feature>
<evidence type="ECO:0000313" key="2">
    <source>
        <dbReference type="EMBL" id="GIL81135.1"/>
    </source>
</evidence>
<gene>
    <name evidence="2" type="ORF">Vretifemale_10051</name>
    <name evidence="3" type="ORF">Vretimale_12744</name>
</gene>
<sequence length="804" mass="81479">MPAHHVGSLDSWLESPSSSCGLGRPLLQVCQNRPRPFLGGSSQSVPAEDCAVSLGTINSGNSVPRDGGKPASTFTVVDVPDSPLIPSVGNDKHLDGPGTYIVVSHGASSFKRKSLLSEQLRSATSLPLPISVSSTVDADDVALETNNSGTSWNACARQQSTVEQPETVFCGSQLAPLTSGLSTTSAKRQTSILSVYHRVSQGSDQISMLKTSKIGADAPPPCPSAASPCSDVCGSGCGSGDTVSYRGEGGIRVSSQGKSLLVFMSPGSMDADASSACGGGGSLACSSSTGYFSSSSNVLQCCRGDRDDGSNEPLYMQLSSSALMAAAACTGAGADTCMASLASLGGHTTATLRALSAEQQESFGDNLLERAVLAAVPTPASLPLEGTPVIASPLIAALSSVTSETPVPTIVTLCAPDTNGNTDRDVSEDNAHSCIKSPVVCSATDLILDGPSCSGGKKRPSTAIQLAVAAHMAAGCSLTKVVDINNAAIVAGQRDTVTPCMANAADAAPSCIEVADASSFSLLRPATTCAAAAALPDPAADLQGPMENRVAMMASAVAGHGATATTVPVVSAVMAHRLGGVERRGATAAAVAPEPSCSEAELRTPIPSADPATEGLGNSAPQSKPHLELPGEERAKLSMEQLAGQPGGGLPAESEVSRRGHKKVSLSTLFPTVLLVPVTHSFGGDGHAAHLYSTAGHQLQHSMSLDCRTIGAGTWGVEDAVEPTAGIDVCLGDVVNARRSFDVSKALSRTRSSGASGSRGSINGLLEADVDPAMYEGTVRRGLPRKAAAAARTMSQPIPESVNE</sequence>
<reference evidence="2" key="1">
    <citation type="journal article" date="2021" name="Proc. Natl. Acad. Sci. U.S.A.">
        <title>Three genomes in the algal genus Volvox reveal the fate of a haploid sex-determining region after a transition to homothallism.</title>
        <authorList>
            <person name="Yamamoto K."/>
            <person name="Hamaji T."/>
            <person name="Kawai-Toyooka H."/>
            <person name="Matsuzaki R."/>
            <person name="Takahashi F."/>
            <person name="Nishimura Y."/>
            <person name="Kawachi M."/>
            <person name="Noguchi H."/>
            <person name="Minakuchi Y."/>
            <person name="Umen J.G."/>
            <person name="Toyoda A."/>
            <person name="Nozaki H."/>
        </authorList>
    </citation>
    <scope>NUCLEOTIDE SEQUENCE</scope>
    <source>
        <strain evidence="3">NIES-3785</strain>
        <strain evidence="2">NIES-3786</strain>
    </source>
</reference>